<dbReference type="STRING" id="658187.LDG_7793"/>
<dbReference type="InterPro" id="IPR050583">
    <property type="entry name" value="Mycobacterial_A85_antigen"/>
</dbReference>
<dbReference type="InParanoid" id="G9ER81"/>
<reference evidence="2 3" key="1">
    <citation type="journal article" date="2011" name="BMC Genomics">
        <title>Insight into cross-talk between intra-amoebal pathogens.</title>
        <authorList>
            <person name="Gimenez G."/>
            <person name="Bertelli C."/>
            <person name="Moliner C."/>
            <person name="Robert C."/>
            <person name="Raoult D."/>
            <person name="Fournier P.E."/>
            <person name="Greub G."/>
        </authorList>
    </citation>
    <scope>NUCLEOTIDE SEQUENCE [LARGE SCALE GENOMIC DNA]</scope>
    <source>
        <strain evidence="2 3">LLAP12</strain>
    </source>
</reference>
<dbReference type="EMBL" id="JH413834">
    <property type="protein sequence ID" value="EHL30194.1"/>
    <property type="molecule type" value="Genomic_DNA"/>
</dbReference>
<name>G9ER81_9GAMM</name>
<evidence type="ECO:0000256" key="1">
    <source>
        <dbReference type="SAM" id="MobiDB-lite"/>
    </source>
</evidence>
<sequence>MEYNYLTIIVCEYHMPKAEKYIYRPTHDGVGSLVLAKKAEPKTMEGDRILYIHKPQHTNTKPGVLILMDGMQEKNPGEGLKSTPDILDELYKKNLIPPQVSVFIPAPETWEERAKEYACNDDFTRFINNQLIPLLQKSIDEGGLECSTDRELTTIGGTSFGGLAATHAALMHPETFGNVLAQSPAFWWYKGWEDKCSFDPKYGREAGAGNMEWLGNPKYPKYSKENSIKFYIEGGEAEGSPNEFFPVAKELNKLFQKRLSENYGHTVENPSIEGGDHSYRFWQDYKALALQTLLPKPTPQRVVDQEKKTEESTTQQFRDTLQQMKDLETTSNVTDEMENTSSSTPLKTTPKPPWEK</sequence>
<dbReference type="Pfam" id="PF00756">
    <property type="entry name" value="Esterase"/>
    <property type="match status" value="1"/>
</dbReference>
<dbReference type="InterPro" id="IPR000801">
    <property type="entry name" value="Esterase-like"/>
</dbReference>
<dbReference type="InterPro" id="IPR029058">
    <property type="entry name" value="AB_hydrolase_fold"/>
</dbReference>
<dbReference type="Gene3D" id="3.40.50.1820">
    <property type="entry name" value="alpha/beta hydrolase"/>
    <property type="match status" value="1"/>
</dbReference>
<dbReference type="PANTHER" id="PTHR48098">
    <property type="entry name" value="ENTEROCHELIN ESTERASE-RELATED"/>
    <property type="match status" value="1"/>
</dbReference>
<feature type="compositionally biased region" description="Low complexity" evidence="1">
    <location>
        <begin position="340"/>
        <end position="349"/>
    </location>
</feature>
<dbReference type="SUPFAM" id="SSF53474">
    <property type="entry name" value="alpha/beta-Hydrolases"/>
    <property type="match status" value="1"/>
</dbReference>
<accession>G9ER81</accession>
<dbReference type="eggNOG" id="COG2382">
    <property type="taxonomic scope" value="Bacteria"/>
</dbReference>
<organism evidence="2 3">
    <name type="scientific">Legionella drancourtii LLAP12</name>
    <dbReference type="NCBI Taxonomy" id="658187"/>
    <lineage>
        <taxon>Bacteria</taxon>
        <taxon>Pseudomonadati</taxon>
        <taxon>Pseudomonadota</taxon>
        <taxon>Gammaproteobacteria</taxon>
        <taxon>Legionellales</taxon>
        <taxon>Legionellaceae</taxon>
        <taxon>Legionella</taxon>
    </lineage>
</organism>
<dbReference type="AlphaFoldDB" id="G9ER81"/>
<evidence type="ECO:0000313" key="2">
    <source>
        <dbReference type="EMBL" id="EHL30194.1"/>
    </source>
</evidence>
<dbReference type="Proteomes" id="UP000002770">
    <property type="component" value="Unassembled WGS sequence"/>
</dbReference>
<protein>
    <recommendedName>
        <fullName evidence="4">Esterase</fullName>
    </recommendedName>
</protein>
<feature type="region of interest" description="Disordered" evidence="1">
    <location>
        <begin position="298"/>
        <end position="356"/>
    </location>
</feature>
<keyword evidence="3" id="KW-1185">Reference proteome</keyword>
<gene>
    <name evidence="2" type="ORF">LDG_7793</name>
</gene>
<proteinExistence type="predicted"/>
<feature type="compositionally biased region" description="Polar residues" evidence="1">
    <location>
        <begin position="312"/>
        <end position="334"/>
    </location>
</feature>
<dbReference type="HOGENOM" id="CLU_778005_0_0_6"/>
<evidence type="ECO:0008006" key="4">
    <source>
        <dbReference type="Google" id="ProtNLM"/>
    </source>
</evidence>
<evidence type="ECO:0000313" key="3">
    <source>
        <dbReference type="Proteomes" id="UP000002770"/>
    </source>
</evidence>
<dbReference type="PANTHER" id="PTHR48098:SF3">
    <property type="entry name" value="IRON(III) ENTEROBACTIN ESTERASE"/>
    <property type="match status" value="1"/>
</dbReference>